<evidence type="ECO:0000313" key="1">
    <source>
        <dbReference type="EMBL" id="MCS0602136.1"/>
    </source>
</evidence>
<sequence>MSTYKFGTSSGPGGYGGLDLETLIDIADRLTEMLHAEYPGLVQYGEVIQAALAESADDGLPPNRGRIRTSLDTISIGAGAGTGSLAYTQQLVTAFGL</sequence>
<proteinExistence type="predicted"/>
<evidence type="ECO:0000313" key="2">
    <source>
        <dbReference type="Proteomes" id="UP001205612"/>
    </source>
</evidence>
<dbReference type="Proteomes" id="UP001205612">
    <property type="component" value="Unassembled WGS sequence"/>
</dbReference>
<accession>A0ABT2B0T9</accession>
<dbReference type="RefSeq" id="WP_258778655.1">
    <property type="nucleotide sequence ID" value="NZ_JANUGP010000008.1"/>
</dbReference>
<gene>
    <name evidence="1" type="ORF">NX794_13105</name>
</gene>
<keyword evidence="2" id="KW-1185">Reference proteome</keyword>
<comment type="caution">
    <text evidence="1">The sequence shown here is derived from an EMBL/GenBank/DDBJ whole genome shotgun (WGS) entry which is preliminary data.</text>
</comment>
<protein>
    <submittedName>
        <fullName evidence="1">Uncharacterized protein</fullName>
    </submittedName>
</protein>
<dbReference type="EMBL" id="JANUGP010000008">
    <property type="protein sequence ID" value="MCS0602136.1"/>
    <property type="molecule type" value="Genomic_DNA"/>
</dbReference>
<name>A0ABT2B0T9_9ACTN</name>
<reference evidence="1 2" key="1">
    <citation type="submission" date="2022-08" db="EMBL/GenBank/DDBJ databases">
        <authorList>
            <person name="Somphong A."/>
            <person name="Phongsopitanun W."/>
        </authorList>
    </citation>
    <scope>NUCLEOTIDE SEQUENCE [LARGE SCALE GENOMIC DNA]</scope>
    <source>
        <strain evidence="1 2">LP11</strain>
    </source>
</reference>
<organism evidence="1 2">
    <name type="scientific">Streptomyces pyxinicus</name>
    <dbReference type="NCBI Taxonomy" id="2970331"/>
    <lineage>
        <taxon>Bacteria</taxon>
        <taxon>Bacillati</taxon>
        <taxon>Actinomycetota</taxon>
        <taxon>Actinomycetes</taxon>
        <taxon>Kitasatosporales</taxon>
        <taxon>Streptomycetaceae</taxon>
        <taxon>Streptomyces</taxon>
    </lineage>
</organism>